<keyword evidence="2" id="KW-1185">Reference proteome</keyword>
<name>A0A151ID88_9HYME</name>
<dbReference type="AlphaFoldDB" id="A0A151ID88"/>
<feature type="non-terminal residue" evidence="1">
    <location>
        <position position="1"/>
    </location>
</feature>
<protein>
    <submittedName>
        <fullName evidence="1">Uncharacterized protein</fullName>
    </submittedName>
</protein>
<accession>A0A151ID88</accession>
<reference evidence="1 2" key="1">
    <citation type="submission" date="2016-03" db="EMBL/GenBank/DDBJ databases">
        <title>Cyphomyrmex costatus WGS genome.</title>
        <authorList>
            <person name="Nygaard S."/>
            <person name="Hu H."/>
            <person name="Boomsma J."/>
            <person name="Zhang G."/>
        </authorList>
    </citation>
    <scope>NUCLEOTIDE SEQUENCE [LARGE SCALE GENOMIC DNA]</scope>
    <source>
        <strain evidence="1">MS0001</strain>
        <tissue evidence="1">Whole body</tissue>
    </source>
</reference>
<sequence length="81" mass="9252">KGKGLSKITVIRKFSVQGTVEIAEQKCCAFGGILSRYRIYYELLQSSQTINGECYRRPDTVPLSITRWKKVIANDGQYFND</sequence>
<evidence type="ECO:0000313" key="2">
    <source>
        <dbReference type="Proteomes" id="UP000078542"/>
    </source>
</evidence>
<proteinExistence type="predicted"/>
<gene>
    <name evidence="1" type="ORF">ALC62_10928</name>
</gene>
<organism evidence="1 2">
    <name type="scientific">Cyphomyrmex costatus</name>
    <dbReference type="NCBI Taxonomy" id="456900"/>
    <lineage>
        <taxon>Eukaryota</taxon>
        <taxon>Metazoa</taxon>
        <taxon>Ecdysozoa</taxon>
        <taxon>Arthropoda</taxon>
        <taxon>Hexapoda</taxon>
        <taxon>Insecta</taxon>
        <taxon>Pterygota</taxon>
        <taxon>Neoptera</taxon>
        <taxon>Endopterygota</taxon>
        <taxon>Hymenoptera</taxon>
        <taxon>Apocrita</taxon>
        <taxon>Aculeata</taxon>
        <taxon>Formicoidea</taxon>
        <taxon>Formicidae</taxon>
        <taxon>Myrmicinae</taxon>
        <taxon>Cyphomyrmex</taxon>
    </lineage>
</organism>
<dbReference type="EMBL" id="KQ977979">
    <property type="protein sequence ID" value="KYM98358.1"/>
    <property type="molecule type" value="Genomic_DNA"/>
</dbReference>
<dbReference type="Proteomes" id="UP000078542">
    <property type="component" value="Unassembled WGS sequence"/>
</dbReference>
<evidence type="ECO:0000313" key="1">
    <source>
        <dbReference type="EMBL" id="KYM98358.1"/>
    </source>
</evidence>